<evidence type="ECO:0000259" key="3">
    <source>
        <dbReference type="PROSITE" id="PS50104"/>
    </source>
</evidence>
<dbReference type="Pfam" id="PF01582">
    <property type="entry name" value="TIR"/>
    <property type="match status" value="1"/>
</dbReference>
<gene>
    <name evidence="4" type="ORF">CJ030_MR1G004488</name>
</gene>
<proteinExistence type="predicted"/>
<dbReference type="PROSITE" id="PS50104">
    <property type="entry name" value="TIR"/>
    <property type="match status" value="1"/>
</dbReference>
<evidence type="ECO:0000313" key="5">
    <source>
        <dbReference type="Proteomes" id="UP000516437"/>
    </source>
</evidence>
<name>A0A6A1WVN1_9ROSI</name>
<evidence type="ECO:0000256" key="1">
    <source>
        <dbReference type="ARBA" id="ARBA00023027"/>
    </source>
</evidence>
<dbReference type="Proteomes" id="UP000516437">
    <property type="component" value="Chromosome 1"/>
</dbReference>
<keyword evidence="1" id="KW-0520">NAD</keyword>
<protein>
    <submittedName>
        <fullName evidence="4">TMV resistance protein N</fullName>
    </submittedName>
</protein>
<dbReference type="SMART" id="SM00255">
    <property type="entry name" value="TIR"/>
    <property type="match status" value="1"/>
</dbReference>
<dbReference type="OrthoDB" id="6160824at2759"/>
<dbReference type="AlphaFoldDB" id="A0A6A1WVN1"/>
<reference evidence="4 5" key="1">
    <citation type="journal article" date="2019" name="Plant Biotechnol. J.">
        <title>The red bayberry genome and genetic basis of sex determination.</title>
        <authorList>
            <person name="Jia H.M."/>
            <person name="Jia H.J."/>
            <person name="Cai Q.L."/>
            <person name="Wang Y."/>
            <person name="Zhao H.B."/>
            <person name="Yang W.F."/>
            <person name="Wang G.Y."/>
            <person name="Li Y.H."/>
            <person name="Zhan D.L."/>
            <person name="Shen Y.T."/>
            <person name="Niu Q.F."/>
            <person name="Chang L."/>
            <person name="Qiu J."/>
            <person name="Zhao L."/>
            <person name="Xie H.B."/>
            <person name="Fu W.Y."/>
            <person name="Jin J."/>
            <person name="Li X.W."/>
            <person name="Jiao Y."/>
            <person name="Zhou C.C."/>
            <person name="Tu T."/>
            <person name="Chai C.Y."/>
            <person name="Gao J.L."/>
            <person name="Fan L.J."/>
            <person name="van de Weg E."/>
            <person name="Wang J.Y."/>
            <person name="Gao Z.S."/>
        </authorList>
    </citation>
    <scope>NUCLEOTIDE SEQUENCE [LARGE SCALE GENOMIC DNA]</scope>
    <source>
        <tissue evidence="4">Leaves</tissue>
    </source>
</reference>
<dbReference type="InterPro" id="IPR000157">
    <property type="entry name" value="TIR_dom"/>
</dbReference>
<accession>A0A6A1WVN1</accession>
<dbReference type="EMBL" id="RXIC02000019">
    <property type="protein sequence ID" value="KAB1227788.1"/>
    <property type="molecule type" value="Genomic_DNA"/>
</dbReference>
<evidence type="ECO:0000313" key="4">
    <source>
        <dbReference type="EMBL" id="KAB1227788.1"/>
    </source>
</evidence>
<dbReference type="FunFam" id="3.40.50.10140:FF:000007">
    <property type="entry name" value="Disease resistance protein (TIR-NBS-LRR class)"/>
    <property type="match status" value="1"/>
</dbReference>
<dbReference type="SUPFAM" id="SSF52200">
    <property type="entry name" value="Toll/Interleukin receptor TIR domain"/>
    <property type="match status" value="1"/>
</dbReference>
<keyword evidence="5" id="KW-1185">Reference proteome</keyword>
<comment type="caution">
    <text evidence="4">The sequence shown here is derived from an EMBL/GenBank/DDBJ whole genome shotgun (WGS) entry which is preliminary data.</text>
</comment>
<dbReference type="PANTHER" id="PTHR32009:SF153">
    <property type="entry name" value="TMV RESISTANCE PROTEIN N-LIKE"/>
    <property type="match status" value="1"/>
</dbReference>
<dbReference type="InterPro" id="IPR035897">
    <property type="entry name" value="Toll_tir_struct_dom_sf"/>
</dbReference>
<evidence type="ECO:0000256" key="2">
    <source>
        <dbReference type="SAM" id="MobiDB-lite"/>
    </source>
</evidence>
<dbReference type="GO" id="GO:0007165">
    <property type="term" value="P:signal transduction"/>
    <property type="evidence" value="ECO:0007669"/>
    <property type="project" value="InterPro"/>
</dbReference>
<organism evidence="4 5">
    <name type="scientific">Morella rubra</name>
    <name type="common">Chinese bayberry</name>
    <dbReference type="NCBI Taxonomy" id="262757"/>
    <lineage>
        <taxon>Eukaryota</taxon>
        <taxon>Viridiplantae</taxon>
        <taxon>Streptophyta</taxon>
        <taxon>Embryophyta</taxon>
        <taxon>Tracheophyta</taxon>
        <taxon>Spermatophyta</taxon>
        <taxon>Magnoliopsida</taxon>
        <taxon>eudicotyledons</taxon>
        <taxon>Gunneridae</taxon>
        <taxon>Pentapetalae</taxon>
        <taxon>rosids</taxon>
        <taxon>fabids</taxon>
        <taxon>Fagales</taxon>
        <taxon>Myricaceae</taxon>
        <taxon>Morella</taxon>
    </lineage>
</organism>
<dbReference type="PANTHER" id="PTHR32009">
    <property type="entry name" value="TMV RESISTANCE PROTEIN N-LIKE"/>
    <property type="match status" value="1"/>
</dbReference>
<feature type="domain" description="TIR" evidence="3">
    <location>
        <begin position="49"/>
        <end position="197"/>
    </location>
</feature>
<feature type="region of interest" description="Disordered" evidence="2">
    <location>
        <begin position="1"/>
        <end position="39"/>
    </location>
</feature>
<dbReference type="Gene3D" id="3.40.50.10140">
    <property type="entry name" value="Toll/interleukin-1 receptor homology (TIR) domain"/>
    <property type="match status" value="1"/>
</dbReference>
<sequence>MDSVKTEGASSSSLEKGGKGRRVACPSSSKEGKKRKKTLSSSFSSISGWQQEVFLSFHGEDTRKGFTDHLYAALQRKGILTFRDDENLQRGKCIGPGLLKAIKESIYAIVIISQNYASSKWCLIELVQIVKCMREKETILPIFYHVHPSAVRKQTDSFAQAFEKHEKDPEVDMEQIQTWRDALTQVANISGWHVQDR</sequence>